<dbReference type="InterPro" id="IPR022312">
    <property type="entry name" value="DNA_pol_X"/>
</dbReference>
<sequence length="606" mass="69243">MKRSSITRRSLSPSSNSSTASTPRKRPRSRYDDSLSEEEQTPLKVYVLQEKLASNEVDELFHMIESNGASAAGISKTRKLHLELCNNPVAADVIVTKIRMKKRFERHLQWDLARQKCIVTPEWIYDSVKQGKPVQCGCYAAISELHDETVEHCPDSEEGKDDTRGTLHHQISVYSPRHEEQAVKPTHPRVIENWRSKYACTRASPLVCVNQTLVAELGVLGRSRELEGMGINALSYERAVAIIKCKYLLRIHPYYKTTHRCLRQAYPYPITNETFSRDIVNLPGLGNKTLSKASLQSWSLSIREFIKNGYIEEARRTRLSERYQALSEFATVYGIGPSNARKLYDLGLRNMDDLERYYDVTADSTLVTLAASHVTPNGRKIVTKNKVPDMSIQVSLILRNEFEIPISREEVAEMHRIIMLELDKIQPGCVSTVVGGFRRGKPQSNDVDIVFSYPDLEKGPSIIKGLCTRFTKHLYDHEMVTHCLHLSSFHAHDALRTTHWDSLEKALTVFVLPNPGDEETKRLHRRLDLIFATPEAYWTAVIGWSGSKMFERDLRLWAKAEKGMKFDSSGINRRHDSKLFIPRSEEEVFNILGLDWIDPTMRNADV</sequence>
<dbReference type="Gene3D" id="3.30.460.10">
    <property type="entry name" value="Beta Polymerase, domain 2"/>
    <property type="match status" value="1"/>
</dbReference>
<dbReference type="InterPro" id="IPR036420">
    <property type="entry name" value="BRCT_dom_sf"/>
</dbReference>
<dbReference type="InterPro" id="IPR001357">
    <property type="entry name" value="BRCT_dom"/>
</dbReference>
<feature type="active site" description="Nucleophile; Schiff-base intermediate with DNA; for 5'-dRP lyase activity" evidence="12">
    <location>
        <position position="292"/>
    </location>
</feature>
<dbReference type="InterPro" id="IPR043519">
    <property type="entry name" value="NT_sf"/>
</dbReference>
<keyword evidence="3" id="KW-0237">DNA synthesis</keyword>
<dbReference type="InterPro" id="IPR018944">
    <property type="entry name" value="DNA_pol_lambd_fingers_domain"/>
</dbReference>
<dbReference type="Gene3D" id="3.30.210.10">
    <property type="entry name" value="DNA polymerase, thumb domain"/>
    <property type="match status" value="1"/>
</dbReference>
<dbReference type="Gene3D" id="3.40.50.10190">
    <property type="entry name" value="BRCT domain"/>
    <property type="match status" value="1"/>
</dbReference>
<keyword evidence="8" id="KW-0239">DNA-directed DNA polymerase</keyword>
<dbReference type="GO" id="GO:0005634">
    <property type="term" value="C:nucleus"/>
    <property type="evidence" value="ECO:0007669"/>
    <property type="project" value="TreeGrafter"/>
</dbReference>
<dbReference type="SUPFAM" id="SSF81301">
    <property type="entry name" value="Nucleotidyltransferase"/>
    <property type="match status" value="1"/>
</dbReference>
<protein>
    <recommendedName>
        <fullName evidence="2">DNA-directed DNA polymerase</fullName>
        <ecNumber evidence="2">2.7.7.7</ecNumber>
    </recommendedName>
</protein>
<comment type="caution">
    <text evidence="15">The sequence shown here is derived from an EMBL/GenBank/DDBJ whole genome shotgun (WGS) entry which is preliminary data.</text>
</comment>
<keyword evidence="4" id="KW-0808">Transferase</keyword>
<evidence type="ECO:0000256" key="2">
    <source>
        <dbReference type="ARBA" id="ARBA00012417"/>
    </source>
</evidence>
<dbReference type="SUPFAM" id="SSF81585">
    <property type="entry name" value="PsbU/PolX domain-like"/>
    <property type="match status" value="1"/>
</dbReference>
<evidence type="ECO:0000256" key="5">
    <source>
        <dbReference type="ARBA" id="ARBA00022695"/>
    </source>
</evidence>
<reference evidence="15" key="1">
    <citation type="submission" date="2021-02" db="EMBL/GenBank/DDBJ databases">
        <title>Psilocybe cubensis genome.</title>
        <authorList>
            <person name="Mckernan K.J."/>
            <person name="Crawford S."/>
            <person name="Trippe A."/>
            <person name="Kane L.T."/>
            <person name="Mclaughlin S."/>
        </authorList>
    </citation>
    <scope>NUCLEOTIDE SEQUENCE [LARGE SCALE GENOMIC DNA]</scope>
    <source>
        <strain evidence="15">MGC-MH-2018</strain>
    </source>
</reference>
<dbReference type="SMART" id="SM00483">
    <property type="entry name" value="POLXc"/>
    <property type="match status" value="1"/>
</dbReference>
<evidence type="ECO:0000256" key="10">
    <source>
        <dbReference type="ARBA" id="ARBA00023204"/>
    </source>
</evidence>
<evidence type="ECO:0000313" key="15">
    <source>
        <dbReference type="EMBL" id="KAG5172922.1"/>
    </source>
</evidence>
<dbReference type="GO" id="GO:0006303">
    <property type="term" value="P:double-strand break repair via nonhomologous end joining"/>
    <property type="evidence" value="ECO:0007669"/>
    <property type="project" value="TreeGrafter"/>
</dbReference>
<evidence type="ECO:0000256" key="12">
    <source>
        <dbReference type="PIRSR" id="PIRSR622312-50"/>
    </source>
</evidence>
<comment type="catalytic activity">
    <reaction evidence="11">
        <text>DNA(n) + a 2'-deoxyribonucleoside 5'-triphosphate = DNA(n+1) + diphosphate</text>
        <dbReference type="Rhea" id="RHEA:22508"/>
        <dbReference type="Rhea" id="RHEA-COMP:17339"/>
        <dbReference type="Rhea" id="RHEA-COMP:17340"/>
        <dbReference type="ChEBI" id="CHEBI:33019"/>
        <dbReference type="ChEBI" id="CHEBI:61560"/>
        <dbReference type="ChEBI" id="CHEBI:173112"/>
        <dbReference type="EC" id="2.7.7.7"/>
    </reaction>
</comment>
<name>A0A8H8CNG3_PSICU</name>
<dbReference type="PROSITE" id="PS50172">
    <property type="entry name" value="BRCT"/>
    <property type="match status" value="1"/>
</dbReference>
<comment type="similarity">
    <text evidence="1">Belongs to the DNA polymerase type-X family.</text>
</comment>
<evidence type="ECO:0000256" key="7">
    <source>
        <dbReference type="ARBA" id="ARBA00022763"/>
    </source>
</evidence>
<feature type="domain" description="BRCT" evidence="14">
    <location>
        <begin position="43"/>
        <end position="141"/>
    </location>
</feature>
<dbReference type="InterPro" id="IPR002054">
    <property type="entry name" value="DNA-dir_DNA_pol_X"/>
</dbReference>
<proteinExistence type="inferred from homology"/>
<keyword evidence="9" id="KW-0238">DNA-binding</keyword>
<dbReference type="Pfam" id="PF14792">
    <property type="entry name" value="DNA_pol_B_palm"/>
    <property type="match status" value="1"/>
</dbReference>
<keyword evidence="7" id="KW-0227">DNA damage</keyword>
<dbReference type="EMBL" id="JAFIQS010000002">
    <property type="protein sequence ID" value="KAG5172922.1"/>
    <property type="molecule type" value="Genomic_DNA"/>
</dbReference>
<dbReference type="SUPFAM" id="SSF52113">
    <property type="entry name" value="BRCT domain"/>
    <property type="match status" value="1"/>
</dbReference>
<dbReference type="Gene3D" id="1.10.150.110">
    <property type="entry name" value="DNA polymerase beta, N-terminal domain-like"/>
    <property type="match status" value="1"/>
</dbReference>
<evidence type="ECO:0000256" key="3">
    <source>
        <dbReference type="ARBA" id="ARBA00022634"/>
    </source>
</evidence>
<dbReference type="InterPro" id="IPR019843">
    <property type="entry name" value="DNA_pol-X_BS"/>
</dbReference>
<dbReference type="SUPFAM" id="SSF47802">
    <property type="entry name" value="DNA polymerase beta, N-terminal domain-like"/>
    <property type="match status" value="1"/>
</dbReference>
<keyword evidence="10" id="KW-0234">DNA repair</keyword>
<organism evidence="15">
    <name type="scientific">Psilocybe cubensis</name>
    <name type="common">Psychedelic mushroom</name>
    <name type="synonym">Stropharia cubensis</name>
    <dbReference type="NCBI Taxonomy" id="181762"/>
    <lineage>
        <taxon>Eukaryota</taxon>
        <taxon>Fungi</taxon>
        <taxon>Dikarya</taxon>
        <taxon>Basidiomycota</taxon>
        <taxon>Agaricomycotina</taxon>
        <taxon>Agaricomycetes</taxon>
        <taxon>Agaricomycetidae</taxon>
        <taxon>Agaricales</taxon>
        <taxon>Agaricineae</taxon>
        <taxon>Strophariaceae</taxon>
        <taxon>Psilocybe</taxon>
    </lineage>
</organism>
<dbReference type="Pfam" id="PF14791">
    <property type="entry name" value="DNA_pol_B_thumb"/>
    <property type="match status" value="1"/>
</dbReference>
<dbReference type="AlphaFoldDB" id="A0A8H8CNG3"/>
<evidence type="ECO:0000259" key="14">
    <source>
        <dbReference type="PROSITE" id="PS50172"/>
    </source>
</evidence>
<dbReference type="InterPro" id="IPR037160">
    <property type="entry name" value="DNA_Pol_thumb_sf"/>
</dbReference>
<dbReference type="GO" id="GO:0003887">
    <property type="term" value="F:DNA-directed DNA polymerase activity"/>
    <property type="evidence" value="ECO:0007669"/>
    <property type="project" value="UniProtKB-KW"/>
</dbReference>
<dbReference type="GO" id="GO:0006260">
    <property type="term" value="P:DNA replication"/>
    <property type="evidence" value="ECO:0007669"/>
    <property type="project" value="UniProtKB-KW"/>
</dbReference>
<evidence type="ECO:0000256" key="9">
    <source>
        <dbReference type="ARBA" id="ARBA00023125"/>
    </source>
</evidence>
<dbReference type="InterPro" id="IPR027421">
    <property type="entry name" value="DNA_pol_lamdba_lyase_dom_sf"/>
</dbReference>
<dbReference type="PANTHER" id="PTHR11276:SF28">
    <property type="entry name" value="DNA POLYMERASE LAMBDA"/>
    <property type="match status" value="1"/>
</dbReference>
<dbReference type="Gene3D" id="1.10.150.20">
    <property type="entry name" value="5' to 3' exonuclease, C-terminal subdomain"/>
    <property type="match status" value="1"/>
</dbReference>
<dbReference type="GO" id="GO:0003677">
    <property type="term" value="F:DNA binding"/>
    <property type="evidence" value="ECO:0007669"/>
    <property type="project" value="UniProtKB-KW"/>
</dbReference>
<accession>A0A8H8CNG3</accession>
<keyword evidence="5" id="KW-0548">Nucleotidyltransferase</keyword>
<dbReference type="Pfam" id="PF10391">
    <property type="entry name" value="DNA_pol_lambd_f"/>
    <property type="match status" value="1"/>
</dbReference>
<dbReference type="EC" id="2.7.7.7" evidence="2"/>
<gene>
    <name evidence="15" type="ORF">JR316_002425</name>
</gene>
<feature type="compositionally biased region" description="Low complexity" evidence="13">
    <location>
        <begin position="7"/>
        <end position="22"/>
    </location>
</feature>
<keyword evidence="6" id="KW-0235">DNA replication</keyword>
<evidence type="ECO:0000256" key="11">
    <source>
        <dbReference type="ARBA" id="ARBA00049244"/>
    </source>
</evidence>
<dbReference type="PROSITE" id="PS00522">
    <property type="entry name" value="DNA_POLYMERASE_X"/>
    <property type="match status" value="1"/>
</dbReference>
<dbReference type="InterPro" id="IPR029398">
    <property type="entry name" value="PolB_thumb"/>
</dbReference>
<dbReference type="PANTHER" id="PTHR11276">
    <property type="entry name" value="DNA POLYMERASE TYPE-X FAMILY MEMBER"/>
    <property type="match status" value="1"/>
</dbReference>
<dbReference type="InterPro" id="IPR028207">
    <property type="entry name" value="DNA_pol_B_palm_palm"/>
</dbReference>
<dbReference type="FunFam" id="3.30.210.10:FF:000005">
    <property type="entry name" value="DNA polymerase IV"/>
    <property type="match status" value="1"/>
</dbReference>
<evidence type="ECO:0000256" key="1">
    <source>
        <dbReference type="ARBA" id="ARBA00008323"/>
    </source>
</evidence>
<evidence type="ECO:0000256" key="4">
    <source>
        <dbReference type="ARBA" id="ARBA00022679"/>
    </source>
</evidence>
<evidence type="ECO:0000256" key="6">
    <source>
        <dbReference type="ARBA" id="ARBA00022705"/>
    </source>
</evidence>
<evidence type="ECO:0000256" key="13">
    <source>
        <dbReference type="SAM" id="MobiDB-lite"/>
    </source>
</evidence>
<dbReference type="PRINTS" id="PR00869">
    <property type="entry name" value="DNAPOLX"/>
</dbReference>
<evidence type="ECO:0000256" key="8">
    <source>
        <dbReference type="ARBA" id="ARBA00022932"/>
    </source>
</evidence>
<feature type="region of interest" description="Disordered" evidence="13">
    <location>
        <begin position="1"/>
        <end position="37"/>
    </location>
</feature>